<evidence type="ECO:0000313" key="2">
    <source>
        <dbReference type="EMBL" id="AYU70458.1"/>
    </source>
</evidence>
<sequence>MPSGHGRRRKTLTERSGGRRADTPSQGLSGRQEPRQPPAKPICTVQAATRLVGGRRPVGVTAMGVWGSPQTVSGCAQGAAGTVAARSFWRSGEQKTRKGIFEAAKEQCRIDNPMSNVNI</sequence>
<name>A0A3G4RXJ6_ECOLX</name>
<protein>
    <submittedName>
        <fullName evidence="2">Uncharacterized protein</fullName>
    </submittedName>
</protein>
<evidence type="ECO:0000256" key="1">
    <source>
        <dbReference type="SAM" id="MobiDB-lite"/>
    </source>
</evidence>
<organism evidence="2">
    <name type="scientific">Escherichia coli</name>
    <dbReference type="NCBI Taxonomy" id="562"/>
    <lineage>
        <taxon>Bacteria</taxon>
        <taxon>Pseudomonadati</taxon>
        <taxon>Pseudomonadota</taxon>
        <taxon>Gammaproteobacteria</taxon>
        <taxon>Enterobacterales</taxon>
        <taxon>Enterobacteriaceae</taxon>
        <taxon>Escherichia</taxon>
    </lineage>
</organism>
<gene>
    <name evidence="2" type="ORF">D0362_00257</name>
</gene>
<feature type="region of interest" description="Disordered" evidence="1">
    <location>
        <begin position="1"/>
        <end position="41"/>
    </location>
</feature>
<proteinExistence type="predicted"/>
<keyword evidence="2" id="KW-0614">Plasmid</keyword>
<feature type="compositionally biased region" description="Basic residues" evidence="1">
    <location>
        <begin position="1"/>
        <end position="10"/>
    </location>
</feature>
<accession>A0A3G4RXJ6</accession>
<dbReference type="AlphaFoldDB" id="A0A3G4RXJ6"/>
<geneLocation type="plasmid" evidence="2">
    <name>p13-032</name>
</geneLocation>
<reference evidence="2" key="1">
    <citation type="journal article" date="2018" name="Vet. Microbiol.">
        <title>Characterization of plasmids harboring blaCTX-M genes in Escherichia coli from French pigs.</title>
        <authorList>
            <person name="Lucas P."/>
            <person name="Jouy E."/>
            <person name="Le Devendec L."/>
            <person name="de Boisseson C."/>
            <person name="Perrin-Guyomard A."/>
            <person name="Jove T."/>
            <person name="Blanchard Y."/>
            <person name="Touzain F."/>
            <person name="Kempf I."/>
        </authorList>
    </citation>
    <scope>NUCLEOTIDE SEQUENCE</scope>
    <source>
        <strain evidence="2">13-032</strain>
        <plasmid evidence="2">p13-032</plasmid>
    </source>
</reference>
<dbReference type="EMBL" id="MH847762">
    <property type="protein sequence ID" value="AYU70458.1"/>
    <property type="molecule type" value="Genomic_DNA"/>
</dbReference>
<feature type="compositionally biased region" description="Basic and acidic residues" evidence="1">
    <location>
        <begin position="11"/>
        <end position="22"/>
    </location>
</feature>